<proteinExistence type="predicted"/>
<protein>
    <submittedName>
        <fullName evidence="1">Uncharacterized protein</fullName>
    </submittedName>
</protein>
<dbReference type="HOGENOM" id="CLU_568787_0_0_1"/>
<organism evidence="1 2">
    <name type="scientific">Sphaerobolus stellatus (strain SS14)</name>
    <dbReference type="NCBI Taxonomy" id="990650"/>
    <lineage>
        <taxon>Eukaryota</taxon>
        <taxon>Fungi</taxon>
        <taxon>Dikarya</taxon>
        <taxon>Basidiomycota</taxon>
        <taxon>Agaricomycotina</taxon>
        <taxon>Agaricomycetes</taxon>
        <taxon>Phallomycetidae</taxon>
        <taxon>Geastrales</taxon>
        <taxon>Sphaerobolaceae</taxon>
        <taxon>Sphaerobolus</taxon>
    </lineage>
</organism>
<evidence type="ECO:0000313" key="1">
    <source>
        <dbReference type="EMBL" id="KIJ43706.1"/>
    </source>
</evidence>
<accession>A0A0C9VYV7</accession>
<reference evidence="1 2" key="1">
    <citation type="submission" date="2014-06" db="EMBL/GenBank/DDBJ databases">
        <title>Evolutionary Origins and Diversification of the Mycorrhizal Mutualists.</title>
        <authorList>
            <consortium name="DOE Joint Genome Institute"/>
            <consortium name="Mycorrhizal Genomics Consortium"/>
            <person name="Kohler A."/>
            <person name="Kuo A."/>
            <person name="Nagy L.G."/>
            <person name="Floudas D."/>
            <person name="Copeland A."/>
            <person name="Barry K.W."/>
            <person name="Cichocki N."/>
            <person name="Veneault-Fourrey C."/>
            <person name="LaButti K."/>
            <person name="Lindquist E.A."/>
            <person name="Lipzen A."/>
            <person name="Lundell T."/>
            <person name="Morin E."/>
            <person name="Murat C."/>
            <person name="Riley R."/>
            <person name="Ohm R."/>
            <person name="Sun H."/>
            <person name="Tunlid A."/>
            <person name="Henrissat B."/>
            <person name="Grigoriev I.V."/>
            <person name="Hibbett D.S."/>
            <person name="Martin F."/>
        </authorList>
    </citation>
    <scope>NUCLEOTIDE SEQUENCE [LARGE SCALE GENOMIC DNA]</scope>
    <source>
        <strain evidence="1 2">SS14</strain>
    </source>
</reference>
<gene>
    <name evidence="1" type="ORF">M422DRAFT_252950</name>
</gene>
<evidence type="ECO:0000313" key="2">
    <source>
        <dbReference type="Proteomes" id="UP000054279"/>
    </source>
</evidence>
<dbReference type="AlphaFoldDB" id="A0A0C9VYV7"/>
<name>A0A0C9VYV7_SPHS4</name>
<dbReference type="EMBL" id="KN837121">
    <property type="protein sequence ID" value="KIJ43706.1"/>
    <property type="molecule type" value="Genomic_DNA"/>
</dbReference>
<keyword evidence="2" id="KW-1185">Reference proteome</keyword>
<dbReference type="OrthoDB" id="2681818at2759"/>
<dbReference type="Proteomes" id="UP000054279">
    <property type="component" value="Unassembled WGS sequence"/>
</dbReference>
<sequence>MTLSSEQLGALKTAQASLEHVGLFSETLTQLYPSLNDLKTLLLSILGENQPHPLISLIKYSSPASTLFLPEEFTIIHHPQGAVVEYPELGSTIGQAVTHIFQIDPSKPRASNDPKANIQYLLGEPKGEKYNVTCFLLKSCHSGSPVKCTQVKRDCTGYKKCNFNLAFLSSVNSGTQETPDAWQEVFQKTLALFCAIQESGCPFSAETSNFLEYSGPSEEEQDDFNISNAPSAQRLYEILRDGHAQEKDCQKCDGRIVFARDRFHRWFLQCEHRKQGHQAHLYLRNLQEIDTIYLEALFLDDWPTISSYERQAQATGFGPLVPCTVICSAREQKMLCSKFPRTQEGKLTRRKIEHVTDCPARFEFYYPNDPFDCPYIAMVCRIPHSHPDPFPSRTPRATKEILDDLLLKLEWRLADATPR</sequence>